<feature type="transmembrane region" description="Helical" evidence="2">
    <location>
        <begin position="29"/>
        <end position="48"/>
    </location>
</feature>
<evidence type="ECO:0000256" key="1">
    <source>
        <dbReference type="SAM" id="MobiDB-lite"/>
    </source>
</evidence>
<feature type="transmembrane region" description="Helical" evidence="2">
    <location>
        <begin position="122"/>
        <end position="140"/>
    </location>
</feature>
<feature type="transmembrane region" description="Helical" evidence="2">
    <location>
        <begin position="266"/>
        <end position="292"/>
    </location>
</feature>
<dbReference type="Proteomes" id="UP000799779">
    <property type="component" value="Unassembled WGS sequence"/>
</dbReference>
<keyword evidence="2" id="KW-0812">Transmembrane</keyword>
<feature type="transmembrane region" description="Helical" evidence="2">
    <location>
        <begin position="88"/>
        <end position="110"/>
    </location>
</feature>
<name>A0A6A5VYA2_9PLEO</name>
<dbReference type="Pfam" id="PF10067">
    <property type="entry name" value="DUF2306"/>
    <property type="match status" value="1"/>
</dbReference>
<evidence type="ECO:0008006" key="5">
    <source>
        <dbReference type="Google" id="ProtNLM"/>
    </source>
</evidence>
<organism evidence="3 4">
    <name type="scientific">Amniculicola lignicola CBS 123094</name>
    <dbReference type="NCBI Taxonomy" id="1392246"/>
    <lineage>
        <taxon>Eukaryota</taxon>
        <taxon>Fungi</taxon>
        <taxon>Dikarya</taxon>
        <taxon>Ascomycota</taxon>
        <taxon>Pezizomycotina</taxon>
        <taxon>Dothideomycetes</taxon>
        <taxon>Pleosporomycetidae</taxon>
        <taxon>Pleosporales</taxon>
        <taxon>Amniculicolaceae</taxon>
        <taxon>Amniculicola</taxon>
    </lineage>
</organism>
<keyword evidence="2" id="KW-0472">Membrane</keyword>
<evidence type="ECO:0000256" key="2">
    <source>
        <dbReference type="SAM" id="Phobius"/>
    </source>
</evidence>
<protein>
    <recommendedName>
        <fullName evidence="5">Microtubule associated protein</fullName>
    </recommendedName>
</protein>
<dbReference type="OrthoDB" id="193478at2759"/>
<feature type="transmembrane region" description="Helical" evidence="2">
    <location>
        <begin position="152"/>
        <end position="172"/>
    </location>
</feature>
<keyword evidence="2" id="KW-1133">Transmembrane helix</keyword>
<sequence>MSPTAPQRPGRRPSAFARWVYRPIGFSKAYNFILFFIFGGAFLGFILARLQYLDFDGVFCSPNPRPGHSAAPGECYYYTKFPRYKIGIQLHLFCVLPAGLLALLQFVPILRHKFILFHRISGYISLTLFTIGTVGALMIARHSFGGDLATQGWTGFVSILTMGSFLMSYINIKRLQIEEHRAWMLRGWFYAGSILTARLIMIISAVAISGSNYYVTRPCAVIDFVFKNQDTTLGFYPGCASFYSGDAEQEVIVRAKMGSGNPVESAAALGLSFAMALWIAGALHAIGVEIYLHLTPREKERLRNVSYQRQLEAGMRNPGSAGLTSDRLGDAEGWVPRSAGERDAKKRLARCPSDGSGS</sequence>
<reference evidence="3" key="1">
    <citation type="journal article" date="2020" name="Stud. Mycol.">
        <title>101 Dothideomycetes genomes: a test case for predicting lifestyles and emergence of pathogens.</title>
        <authorList>
            <person name="Haridas S."/>
            <person name="Albert R."/>
            <person name="Binder M."/>
            <person name="Bloem J."/>
            <person name="Labutti K."/>
            <person name="Salamov A."/>
            <person name="Andreopoulos B."/>
            <person name="Baker S."/>
            <person name="Barry K."/>
            <person name="Bills G."/>
            <person name="Bluhm B."/>
            <person name="Cannon C."/>
            <person name="Castanera R."/>
            <person name="Culley D."/>
            <person name="Daum C."/>
            <person name="Ezra D."/>
            <person name="Gonzalez J."/>
            <person name="Henrissat B."/>
            <person name="Kuo A."/>
            <person name="Liang C."/>
            <person name="Lipzen A."/>
            <person name="Lutzoni F."/>
            <person name="Magnuson J."/>
            <person name="Mondo S."/>
            <person name="Nolan M."/>
            <person name="Ohm R."/>
            <person name="Pangilinan J."/>
            <person name="Park H.-J."/>
            <person name="Ramirez L."/>
            <person name="Alfaro M."/>
            <person name="Sun H."/>
            <person name="Tritt A."/>
            <person name="Yoshinaga Y."/>
            <person name="Zwiers L.-H."/>
            <person name="Turgeon B."/>
            <person name="Goodwin S."/>
            <person name="Spatafora J."/>
            <person name="Crous P."/>
            <person name="Grigoriev I."/>
        </authorList>
    </citation>
    <scope>NUCLEOTIDE SEQUENCE</scope>
    <source>
        <strain evidence="3">CBS 123094</strain>
    </source>
</reference>
<dbReference type="AlphaFoldDB" id="A0A6A5VYA2"/>
<dbReference type="EMBL" id="ML977656">
    <property type="protein sequence ID" value="KAF1994533.1"/>
    <property type="molecule type" value="Genomic_DNA"/>
</dbReference>
<gene>
    <name evidence="3" type="ORF">P154DRAFT_447338</name>
</gene>
<proteinExistence type="predicted"/>
<dbReference type="InterPro" id="IPR018750">
    <property type="entry name" value="DUF2306_membrane"/>
</dbReference>
<accession>A0A6A5VYA2</accession>
<evidence type="ECO:0000313" key="4">
    <source>
        <dbReference type="Proteomes" id="UP000799779"/>
    </source>
</evidence>
<keyword evidence="4" id="KW-1185">Reference proteome</keyword>
<feature type="region of interest" description="Disordered" evidence="1">
    <location>
        <begin position="316"/>
        <end position="358"/>
    </location>
</feature>
<feature type="transmembrane region" description="Helical" evidence="2">
    <location>
        <begin position="184"/>
        <end position="208"/>
    </location>
</feature>
<evidence type="ECO:0000313" key="3">
    <source>
        <dbReference type="EMBL" id="KAF1994533.1"/>
    </source>
</evidence>